<proteinExistence type="inferred from homology"/>
<dbReference type="RefSeq" id="WP_077388028.1">
    <property type="nucleotide sequence ID" value="NZ_CP019645.1"/>
</dbReference>
<dbReference type="AlphaFoldDB" id="A0A1Q2LEQ2"/>
<dbReference type="SUPFAM" id="SSF54637">
    <property type="entry name" value="Thioesterase/thiol ester dehydrase-isomerase"/>
    <property type="match status" value="1"/>
</dbReference>
<dbReference type="PIRSF" id="PIRSF003230">
    <property type="entry name" value="YbgC"/>
    <property type="match status" value="1"/>
</dbReference>
<dbReference type="InterPro" id="IPR050563">
    <property type="entry name" value="4-hydroxybenzoyl-CoA_TE"/>
</dbReference>
<evidence type="ECO:0000313" key="4">
    <source>
        <dbReference type="Proteomes" id="UP000188298"/>
    </source>
</evidence>
<accession>A0A1Q2LEQ2</accession>
<dbReference type="CDD" id="cd00586">
    <property type="entry name" value="4HBT"/>
    <property type="match status" value="1"/>
</dbReference>
<dbReference type="Proteomes" id="UP000188298">
    <property type="component" value="Chromosome"/>
</dbReference>
<dbReference type="Gene3D" id="3.10.129.10">
    <property type="entry name" value="Hotdog Thioesterase"/>
    <property type="match status" value="1"/>
</dbReference>
<keyword evidence="2 3" id="KW-0378">Hydrolase</keyword>
<gene>
    <name evidence="3" type="ORF">XJ32_00885</name>
</gene>
<sequence length="136" mass="15466">MVSYVFYDDTDCGGIVYHANYLVFCERARSLLFFEKGMLPHNTKHGFVVKEIESSFIKTLHLGDKYKVQTTPLEIKSASLILKQEIFRIATCNTALDTPELVFSLKVKLAHIDIHTKKPCKITDSLQDVAGFFTCE</sequence>
<dbReference type="InterPro" id="IPR006684">
    <property type="entry name" value="YbgC/YbaW"/>
</dbReference>
<dbReference type="PANTHER" id="PTHR31793:SF37">
    <property type="entry name" value="ACYL-COA THIOESTER HYDROLASE YBGC"/>
    <property type="match status" value="1"/>
</dbReference>
<dbReference type="GO" id="GO:0047617">
    <property type="term" value="F:fatty acyl-CoA hydrolase activity"/>
    <property type="evidence" value="ECO:0007669"/>
    <property type="project" value="TreeGrafter"/>
</dbReference>
<dbReference type="NCBIfam" id="TIGR00051">
    <property type="entry name" value="YbgC/FadM family acyl-CoA thioesterase"/>
    <property type="match status" value="1"/>
</dbReference>
<evidence type="ECO:0000256" key="2">
    <source>
        <dbReference type="ARBA" id="ARBA00022801"/>
    </source>
</evidence>
<protein>
    <submittedName>
        <fullName evidence="3">Acyl-CoA thioester hydrolase</fullName>
    </submittedName>
</protein>
<comment type="similarity">
    <text evidence="1">Belongs to the 4-hydroxybenzoyl-CoA thioesterase family.</text>
</comment>
<evidence type="ECO:0000313" key="3">
    <source>
        <dbReference type="EMBL" id="AQQ58888.1"/>
    </source>
</evidence>
<reference evidence="3 4" key="1">
    <citation type="submission" date="2017-02" db="EMBL/GenBank/DDBJ databases">
        <title>Whole genome sequencing of Helicobacter bilis strain AAQJH.</title>
        <authorList>
            <person name="Conlan S."/>
            <person name="Thomas P.J."/>
            <person name="Mullikin J."/>
            <person name="Palmore T.N."/>
            <person name="Frank K.M."/>
            <person name="Segre J.A."/>
        </authorList>
    </citation>
    <scope>NUCLEOTIDE SEQUENCE [LARGE SCALE GENOMIC DNA]</scope>
    <source>
        <strain evidence="3 4">AAQJH</strain>
    </source>
</reference>
<dbReference type="InterPro" id="IPR029069">
    <property type="entry name" value="HotDog_dom_sf"/>
</dbReference>
<dbReference type="PANTHER" id="PTHR31793">
    <property type="entry name" value="4-HYDROXYBENZOYL-COA THIOESTERASE FAMILY MEMBER"/>
    <property type="match status" value="1"/>
</dbReference>
<dbReference type="KEGG" id="hbl:XJ32_00885"/>
<dbReference type="Pfam" id="PF13279">
    <property type="entry name" value="4HBT_2"/>
    <property type="match status" value="1"/>
</dbReference>
<name>A0A1Q2LEQ2_9HELI</name>
<organism evidence="3 4">
    <name type="scientific">Helicobacter bilis</name>
    <dbReference type="NCBI Taxonomy" id="37372"/>
    <lineage>
        <taxon>Bacteria</taxon>
        <taxon>Pseudomonadati</taxon>
        <taxon>Campylobacterota</taxon>
        <taxon>Epsilonproteobacteria</taxon>
        <taxon>Campylobacterales</taxon>
        <taxon>Helicobacteraceae</taxon>
        <taxon>Helicobacter</taxon>
    </lineage>
</organism>
<dbReference type="EMBL" id="CP019645">
    <property type="protein sequence ID" value="AQQ58888.1"/>
    <property type="molecule type" value="Genomic_DNA"/>
</dbReference>
<evidence type="ECO:0000256" key="1">
    <source>
        <dbReference type="ARBA" id="ARBA00005953"/>
    </source>
</evidence>